<proteinExistence type="predicted"/>
<keyword evidence="2" id="KW-0472">Membrane</keyword>
<protein>
    <submittedName>
        <fullName evidence="3">Uncharacterized protein</fullName>
    </submittedName>
</protein>
<dbReference type="AlphaFoldDB" id="A0A9P5Q0T2"/>
<gene>
    <name evidence="3" type="ORF">BDP27DRAFT_387815</name>
</gene>
<comment type="caution">
    <text evidence="3">The sequence shown here is derived from an EMBL/GenBank/DDBJ whole genome shotgun (WGS) entry which is preliminary data.</text>
</comment>
<dbReference type="EMBL" id="JADNRY010000022">
    <property type="protein sequence ID" value="KAF9072759.1"/>
    <property type="molecule type" value="Genomic_DNA"/>
</dbReference>
<reference evidence="3" key="1">
    <citation type="submission" date="2020-11" db="EMBL/GenBank/DDBJ databases">
        <authorList>
            <consortium name="DOE Joint Genome Institute"/>
            <person name="Ahrendt S."/>
            <person name="Riley R."/>
            <person name="Andreopoulos W."/>
            <person name="Labutti K."/>
            <person name="Pangilinan J."/>
            <person name="Ruiz-Duenas F.J."/>
            <person name="Barrasa J.M."/>
            <person name="Sanchez-Garcia M."/>
            <person name="Camarero S."/>
            <person name="Miyauchi S."/>
            <person name="Serrano A."/>
            <person name="Linde D."/>
            <person name="Babiker R."/>
            <person name="Drula E."/>
            <person name="Ayuso-Fernandez I."/>
            <person name="Pacheco R."/>
            <person name="Padilla G."/>
            <person name="Ferreira P."/>
            <person name="Barriuso J."/>
            <person name="Kellner H."/>
            <person name="Castanera R."/>
            <person name="Alfaro M."/>
            <person name="Ramirez L."/>
            <person name="Pisabarro A.G."/>
            <person name="Kuo A."/>
            <person name="Tritt A."/>
            <person name="Lipzen A."/>
            <person name="He G."/>
            <person name="Yan M."/>
            <person name="Ng V."/>
            <person name="Cullen D."/>
            <person name="Martin F."/>
            <person name="Rosso M.-N."/>
            <person name="Henrissat B."/>
            <person name="Hibbett D."/>
            <person name="Martinez A.T."/>
            <person name="Grigoriev I.V."/>
        </authorList>
    </citation>
    <scope>NUCLEOTIDE SEQUENCE</scope>
    <source>
        <strain evidence="3">AH 40177</strain>
    </source>
</reference>
<keyword evidence="2" id="KW-0812">Transmembrane</keyword>
<accession>A0A9P5Q0T2</accession>
<sequence>MTQRIQWKRYITLLNLFQFIPIAYTHILIMSNTASNTSVPTSTSTANAPAPAPSSVSHPSHSSTTSTSNTSTTTRSSTQATQGSHSTAASTPASTAEASTTDASNSNDTQAGGEQTDAQGYPEQRHAGAVGYGPNYGQGAGLGKFIFNVVSIQSHDLDSLQARSLAA</sequence>
<feature type="compositionally biased region" description="Polar residues" evidence="1">
    <location>
        <begin position="107"/>
        <end position="118"/>
    </location>
</feature>
<feature type="region of interest" description="Disordered" evidence="1">
    <location>
        <begin position="36"/>
        <end position="119"/>
    </location>
</feature>
<name>A0A9P5Q0T2_9AGAR</name>
<dbReference type="OrthoDB" id="2500073at2759"/>
<organism evidence="3 4">
    <name type="scientific">Rhodocollybia butyracea</name>
    <dbReference type="NCBI Taxonomy" id="206335"/>
    <lineage>
        <taxon>Eukaryota</taxon>
        <taxon>Fungi</taxon>
        <taxon>Dikarya</taxon>
        <taxon>Basidiomycota</taxon>
        <taxon>Agaricomycotina</taxon>
        <taxon>Agaricomycetes</taxon>
        <taxon>Agaricomycetidae</taxon>
        <taxon>Agaricales</taxon>
        <taxon>Marasmiineae</taxon>
        <taxon>Omphalotaceae</taxon>
        <taxon>Rhodocollybia</taxon>
    </lineage>
</organism>
<evidence type="ECO:0000313" key="3">
    <source>
        <dbReference type="EMBL" id="KAF9072759.1"/>
    </source>
</evidence>
<feature type="compositionally biased region" description="Low complexity" evidence="1">
    <location>
        <begin position="36"/>
        <end position="106"/>
    </location>
</feature>
<evidence type="ECO:0000256" key="1">
    <source>
        <dbReference type="SAM" id="MobiDB-lite"/>
    </source>
</evidence>
<evidence type="ECO:0000256" key="2">
    <source>
        <dbReference type="SAM" id="Phobius"/>
    </source>
</evidence>
<dbReference type="Proteomes" id="UP000772434">
    <property type="component" value="Unassembled WGS sequence"/>
</dbReference>
<feature type="transmembrane region" description="Helical" evidence="2">
    <location>
        <begin position="12"/>
        <end position="30"/>
    </location>
</feature>
<evidence type="ECO:0000313" key="4">
    <source>
        <dbReference type="Proteomes" id="UP000772434"/>
    </source>
</evidence>
<keyword evidence="2" id="KW-1133">Transmembrane helix</keyword>
<keyword evidence="4" id="KW-1185">Reference proteome</keyword>